<reference evidence="1" key="1">
    <citation type="submission" date="2006-10" db="EMBL/GenBank/DDBJ databases">
        <authorList>
            <person name="Amadeo P."/>
            <person name="Zhao Q."/>
            <person name="Wortman J."/>
            <person name="Fraser-Liggett C."/>
            <person name="Carlton J."/>
        </authorList>
    </citation>
    <scope>NUCLEOTIDE SEQUENCE</scope>
    <source>
        <strain evidence="1">G3</strain>
    </source>
</reference>
<sequence>MGHVETSDEINECKRVGQQIYFRGIPVTCDKDSILTTEKRIAYGMTLTRVRKFISGLLKQYSPPGSVFYKNIEGDTNYKGELRYLNGDMIINIHLRAFPPGDDSYAFGVATVRDKLYKRTLGGELFINTRRIPNKYENYNTGNNSFF</sequence>
<organism evidence="1 2">
    <name type="scientific">Trichomonas vaginalis (strain ATCC PRA-98 / G3)</name>
    <dbReference type="NCBI Taxonomy" id="412133"/>
    <lineage>
        <taxon>Eukaryota</taxon>
        <taxon>Metamonada</taxon>
        <taxon>Parabasalia</taxon>
        <taxon>Trichomonadida</taxon>
        <taxon>Trichomonadidae</taxon>
        <taxon>Trichomonas</taxon>
    </lineage>
</organism>
<dbReference type="EMBL" id="DS113575">
    <property type="protein sequence ID" value="EAY01198.1"/>
    <property type="molecule type" value="Genomic_DNA"/>
</dbReference>
<evidence type="ECO:0000313" key="2">
    <source>
        <dbReference type="Proteomes" id="UP000001542"/>
    </source>
</evidence>
<name>A2F1N3_TRIV3</name>
<dbReference type="VEuPathDB" id="TrichDB:TVAGG3_0761070"/>
<dbReference type="Proteomes" id="UP000001542">
    <property type="component" value="Unassembled WGS sequence"/>
</dbReference>
<accession>A2F1N3</accession>
<reference evidence="1" key="2">
    <citation type="journal article" date="2007" name="Science">
        <title>Draft genome sequence of the sexually transmitted pathogen Trichomonas vaginalis.</title>
        <authorList>
            <person name="Carlton J.M."/>
            <person name="Hirt R.P."/>
            <person name="Silva J.C."/>
            <person name="Delcher A.L."/>
            <person name="Schatz M."/>
            <person name="Zhao Q."/>
            <person name="Wortman J.R."/>
            <person name="Bidwell S.L."/>
            <person name="Alsmark U.C.M."/>
            <person name="Besteiro S."/>
            <person name="Sicheritz-Ponten T."/>
            <person name="Noel C.J."/>
            <person name="Dacks J.B."/>
            <person name="Foster P.G."/>
            <person name="Simillion C."/>
            <person name="Van de Peer Y."/>
            <person name="Miranda-Saavedra D."/>
            <person name="Barton G.J."/>
            <person name="Westrop G.D."/>
            <person name="Mueller S."/>
            <person name="Dessi D."/>
            <person name="Fiori P.L."/>
            <person name="Ren Q."/>
            <person name="Paulsen I."/>
            <person name="Zhang H."/>
            <person name="Bastida-Corcuera F.D."/>
            <person name="Simoes-Barbosa A."/>
            <person name="Brown M.T."/>
            <person name="Hayes R.D."/>
            <person name="Mukherjee M."/>
            <person name="Okumura C.Y."/>
            <person name="Schneider R."/>
            <person name="Smith A.J."/>
            <person name="Vanacova S."/>
            <person name="Villalvazo M."/>
            <person name="Haas B.J."/>
            <person name="Pertea M."/>
            <person name="Feldblyum T.V."/>
            <person name="Utterback T.R."/>
            <person name="Shu C.L."/>
            <person name="Osoegawa K."/>
            <person name="de Jong P.J."/>
            <person name="Hrdy I."/>
            <person name="Horvathova L."/>
            <person name="Zubacova Z."/>
            <person name="Dolezal P."/>
            <person name="Malik S.B."/>
            <person name="Logsdon J.M. Jr."/>
            <person name="Henze K."/>
            <person name="Gupta A."/>
            <person name="Wang C.C."/>
            <person name="Dunne R.L."/>
            <person name="Upcroft J.A."/>
            <person name="Upcroft P."/>
            <person name="White O."/>
            <person name="Salzberg S.L."/>
            <person name="Tang P."/>
            <person name="Chiu C.-H."/>
            <person name="Lee Y.-S."/>
            <person name="Embley T.M."/>
            <person name="Coombs G.H."/>
            <person name="Mottram J.C."/>
            <person name="Tachezy J."/>
            <person name="Fraser-Liggett C.M."/>
            <person name="Johnson P.J."/>
        </authorList>
    </citation>
    <scope>NUCLEOTIDE SEQUENCE [LARGE SCALE GENOMIC DNA]</scope>
    <source>
        <strain evidence="1">G3</strain>
    </source>
</reference>
<protein>
    <submittedName>
        <fullName evidence="1">Uncharacterized protein</fullName>
    </submittedName>
</protein>
<dbReference type="InParanoid" id="A2F1N3"/>
<dbReference type="RefSeq" id="XP_001314034.1">
    <property type="nucleotide sequence ID" value="XM_001314028.1"/>
</dbReference>
<gene>
    <name evidence="1" type="ORF">TVAG_412270</name>
</gene>
<dbReference type="KEGG" id="tva:4759023"/>
<evidence type="ECO:0000313" key="1">
    <source>
        <dbReference type="EMBL" id="EAY01198.1"/>
    </source>
</evidence>
<keyword evidence="2" id="KW-1185">Reference proteome</keyword>
<dbReference type="VEuPathDB" id="TrichDB:TVAG_412270"/>
<dbReference type="AlphaFoldDB" id="A2F1N3"/>
<proteinExistence type="predicted"/>
<dbReference type="Gene3D" id="3.10.170.20">
    <property type="match status" value="1"/>
</dbReference>